<dbReference type="EMBL" id="FNIV01000016">
    <property type="protein sequence ID" value="SDO92942.1"/>
    <property type="molecule type" value="Genomic_DNA"/>
</dbReference>
<dbReference type="InterPro" id="IPR040853">
    <property type="entry name" value="RapA2_cadherin-like"/>
</dbReference>
<gene>
    <name evidence="2" type="ORF">SAMN04487957_1162</name>
</gene>
<reference evidence="3" key="1">
    <citation type="submission" date="2016-10" db="EMBL/GenBank/DDBJ databases">
        <authorList>
            <person name="Varghese N."/>
            <person name="Submissions S."/>
        </authorList>
    </citation>
    <scope>NUCLEOTIDE SEQUENCE [LARGE SCALE GENOMIC DNA]</scope>
    <source>
        <strain evidence="3">CGMCC 1.6444</strain>
    </source>
</reference>
<feature type="domain" description="RapA2 cadherin-like" evidence="1">
    <location>
        <begin position="290"/>
        <end position="358"/>
    </location>
</feature>
<sequence length="981" mass="100577">MIIATVTAISGQAWARDAAGNLRELRIGDTLQEGEVLVTAEGGRVELDVGGGADPTVIQGGQEVAMSPELDAEAPVTEEEASALDEDLETLLTAIDEGEGDLLVDLDAPAAGTGPGGSAEGGHSFVRLARIVEPLTPLSYAYGLGQLEEVEFPEDEFLAQAAEEDSTPGVATEDLDGDGDTVWESALTEGSGGGVATTGGAFQIDTGGDELALIEVQDADGNWVAISETGTAVQGDYGVLSVNPDGSWTYTLSEPLAHPLAGETGASDQLPAETFAVRVTDDDGDVSAPATLTITITDDGPTAVEDAGLVAEDTTTALTGDVLLNDTLGADRPESVAFDDTQASYGTFTDNGDGTWSYLLDTTSAAVQGLSEGETLTETFAYTLTDADGDISTATLTVTITGQDDGVLLTGISAGSAEQTVLEANLPAGSDADATALTQSGTFSFVALDELGSLTIAGQSLTLAELQALSADSPLAITTDHGTLLITGFSGDAAGGTLSYSYTLDATVDNDTVSGATGTEYLDSFAVGLVDADGSSATASLDIRIVDDAPSLDAGNLAIANIAGSYEGSYELIPGADTQDFADQASLQWLNAAEGYSLVYDAESSTADLQVFNGVYNEGEDTFFTLAVSADGTYTFELVQPAPVLEVPVESLLAGVTGGSNLPQYVFDASLFGGYFEVVVTGSNDDGDGTLTISATELGVNDNVVHGDKGDTLTFDVVPVSGFDNVTLSELTFEIAETAGAKPGDMVELRIVYDGDGGETVYSEAIGDDYSITVSTDPSLTVDFIELAPADKVSLKIEGLSAGYAILEYPDDYQLDFALTGTDADGDEAVSDFSVVVNTTDTGSYEITGTVESDTLYGTGGDDTLTGGPGADTFDWNLGDEGSADSPSLDTVTDFSVGEGDMLDISDMLSGMPDGADLSSFIQAAPSDSGTMLYISTEGSLADGDLSGADQMILLSNVEMGDLSSLQFLQSLIEEGQLEID</sequence>
<dbReference type="InterPro" id="IPR010221">
    <property type="entry name" value="VCBS_dom"/>
</dbReference>
<proteinExistence type="predicted"/>
<dbReference type="NCBIfam" id="NF033682">
    <property type="entry name" value="retention_LapA"/>
    <property type="match status" value="1"/>
</dbReference>
<dbReference type="OrthoDB" id="5787335at2"/>
<name>A0A1H0NJK4_9GAMM</name>
<dbReference type="Proteomes" id="UP000199075">
    <property type="component" value="Unassembled WGS sequence"/>
</dbReference>
<dbReference type="InterPro" id="IPR047777">
    <property type="entry name" value="LapA-like_RM"/>
</dbReference>
<keyword evidence="3" id="KW-1185">Reference proteome</keyword>
<dbReference type="InterPro" id="IPR011049">
    <property type="entry name" value="Serralysin-like_metalloprot_C"/>
</dbReference>
<evidence type="ECO:0000313" key="3">
    <source>
        <dbReference type="Proteomes" id="UP000199075"/>
    </source>
</evidence>
<dbReference type="NCBIfam" id="TIGR03661">
    <property type="entry name" value="T1SS_VCA0849"/>
    <property type="match status" value="1"/>
</dbReference>
<dbReference type="InterPro" id="IPR013783">
    <property type="entry name" value="Ig-like_fold"/>
</dbReference>
<evidence type="ECO:0000313" key="2">
    <source>
        <dbReference type="EMBL" id="SDO92942.1"/>
    </source>
</evidence>
<dbReference type="PROSITE" id="PS00330">
    <property type="entry name" value="HEMOLYSIN_CALCIUM"/>
    <property type="match status" value="1"/>
</dbReference>
<dbReference type="InterPro" id="IPR018511">
    <property type="entry name" value="Hemolysin-typ_Ca-bd_CS"/>
</dbReference>
<accession>A0A1H0NJK4</accession>
<dbReference type="AlphaFoldDB" id="A0A1H0NJK4"/>
<dbReference type="Gene3D" id="2.150.10.10">
    <property type="entry name" value="Serralysin-like metalloprotease, C-terminal"/>
    <property type="match status" value="1"/>
</dbReference>
<dbReference type="InterPro" id="IPR019960">
    <property type="entry name" value="T1SS_VCA0849"/>
</dbReference>
<dbReference type="RefSeq" id="WP_089681122.1">
    <property type="nucleotide sequence ID" value="NZ_FNIV01000016.1"/>
</dbReference>
<dbReference type="Pfam" id="PF17803">
    <property type="entry name" value="Cadherin_4"/>
    <property type="match status" value="1"/>
</dbReference>
<evidence type="ECO:0000259" key="1">
    <source>
        <dbReference type="Pfam" id="PF17803"/>
    </source>
</evidence>
<protein>
    <submittedName>
        <fullName evidence="2">Type I secretion C-terminal target domain (VC_A0849 subclass)</fullName>
    </submittedName>
</protein>
<dbReference type="Gene3D" id="2.60.40.10">
    <property type="entry name" value="Immunoglobulins"/>
    <property type="match status" value="1"/>
</dbReference>
<organism evidence="2 3">
    <name type="scientific">Halomonas shengliensis</name>
    <dbReference type="NCBI Taxonomy" id="419597"/>
    <lineage>
        <taxon>Bacteria</taxon>
        <taxon>Pseudomonadati</taxon>
        <taxon>Pseudomonadota</taxon>
        <taxon>Gammaproteobacteria</taxon>
        <taxon>Oceanospirillales</taxon>
        <taxon>Halomonadaceae</taxon>
        <taxon>Halomonas</taxon>
    </lineage>
</organism>
<dbReference type="NCBIfam" id="TIGR01965">
    <property type="entry name" value="VCBS_repeat"/>
    <property type="match status" value="2"/>
</dbReference>
<dbReference type="STRING" id="419597.SAMN04487957_1162"/>